<feature type="DNA-binding region" description="H-T-H motif" evidence="4">
    <location>
        <begin position="36"/>
        <end position="55"/>
    </location>
</feature>
<keyword evidence="3" id="KW-0804">Transcription</keyword>
<dbReference type="PANTHER" id="PTHR30055:SF234">
    <property type="entry name" value="HTH-TYPE TRANSCRIPTIONAL REGULATOR BETI"/>
    <property type="match status" value="1"/>
</dbReference>
<evidence type="ECO:0000313" key="7">
    <source>
        <dbReference type="Proteomes" id="UP001059617"/>
    </source>
</evidence>
<dbReference type="RefSeq" id="WP_259857728.1">
    <property type="nucleotide sequence ID" value="NZ_BAAAST010000001.1"/>
</dbReference>
<dbReference type="PANTHER" id="PTHR30055">
    <property type="entry name" value="HTH-TYPE TRANSCRIPTIONAL REGULATOR RUTR"/>
    <property type="match status" value="1"/>
</dbReference>
<keyword evidence="1" id="KW-0805">Transcription regulation</keyword>
<sequence>MAHSVARSARRADARQNAEKIVRAAIACLGRSPEASINDIAQEAGVGRVTLYGHFPSREALVEAALVRLLAEGDEVLEAIDLTGDPRDGLRALMESGWLLIAQAASVLQAAQAVLPPGRVQELHAKPEQRVHDLVCQGQAEGVFRADIPADLLTSVLHHILHGAAADVATGRLDTTDAPRFVAEMALAVCAVPTAKHHHAAKPR</sequence>
<accession>A0ABY5VS05</accession>
<dbReference type="InterPro" id="IPR036271">
    <property type="entry name" value="Tet_transcr_reg_TetR-rel_C_sf"/>
</dbReference>
<reference evidence="6" key="1">
    <citation type="submission" date="2021-04" db="EMBL/GenBank/DDBJ databases">
        <authorList>
            <person name="Hartkoorn R.C."/>
            <person name="Beaudoing E."/>
            <person name="Hot D."/>
        </authorList>
    </citation>
    <scope>NUCLEOTIDE SEQUENCE</scope>
    <source>
        <strain evidence="6">NRRL B-16292</strain>
    </source>
</reference>
<evidence type="ECO:0000256" key="3">
    <source>
        <dbReference type="ARBA" id="ARBA00023163"/>
    </source>
</evidence>
<evidence type="ECO:0000256" key="4">
    <source>
        <dbReference type="PROSITE-ProRule" id="PRU00335"/>
    </source>
</evidence>
<evidence type="ECO:0000259" key="5">
    <source>
        <dbReference type="PROSITE" id="PS50977"/>
    </source>
</evidence>
<reference evidence="6" key="2">
    <citation type="submission" date="2022-09" db="EMBL/GenBank/DDBJ databases">
        <title>Biosynthetic gene clusters of Dactylosporangioum fulvum.</title>
        <authorList>
            <person name="Caradec T."/>
        </authorList>
    </citation>
    <scope>NUCLEOTIDE SEQUENCE</scope>
    <source>
        <strain evidence="6">NRRL B-16292</strain>
    </source>
</reference>
<gene>
    <name evidence="6" type="ORF">Dfulv_33040</name>
</gene>
<dbReference type="PROSITE" id="PS50977">
    <property type="entry name" value="HTH_TETR_2"/>
    <property type="match status" value="1"/>
</dbReference>
<dbReference type="Gene3D" id="1.10.357.10">
    <property type="entry name" value="Tetracycline Repressor, domain 2"/>
    <property type="match status" value="1"/>
</dbReference>
<proteinExistence type="predicted"/>
<dbReference type="InterPro" id="IPR001647">
    <property type="entry name" value="HTH_TetR"/>
</dbReference>
<protein>
    <submittedName>
        <fullName evidence="6">TetR/AcrR family transcriptional regulator</fullName>
    </submittedName>
</protein>
<organism evidence="6 7">
    <name type="scientific">Dactylosporangium fulvum</name>
    <dbReference type="NCBI Taxonomy" id="53359"/>
    <lineage>
        <taxon>Bacteria</taxon>
        <taxon>Bacillati</taxon>
        <taxon>Actinomycetota</taxon>
        <taxon>Actinomycetes</taxon>
        <taxon>Micromonosporales</taxon>
        <taxon>Micromonosporaceae</taxon>
        <taxon>Dactylosporangium</taxon>
    </lineage>
</organism>
<dbReference type="SUPFAM" id="SSF46689">
    <property type="entry name" value="Homeodomain-like"/>
    <property type="match status" value="1"/>
</dbReference>
<dbReference type="InterPro" id="IPR050109">
    <property type="entry name" value="HTH-type_TetR-like_transc_reg"/>
</dbReference>
<dbReference type="SUPFAM" id="SSF48498">
    <property type="entry name" value="Tetracyclin repressor-like, C-terminal domain"/>
    <property type="match status" value="1"/>
</dbReference>
<evidence type="ECO:0000313" key="6">
    <source>
        <dbReference type="EMBL" id="UWP79970.1"/>
    </source>
</evidence>
<dbReference type="EMBL" id="CP073720">
    <property type="protein sequence ID" value="UWP79970.1"/>
    <property type="molecule type" value="Genomic_DNA"/>
</dbReference>
<keyword evidence="2 4" id="KW-0238">DNA-binding</keyword>
<keyword evidence="7" id="KW-1185">Reference proteome</keyword>
<dbReference type="InterPro" id="IPR009057">
    <property type="entry name" value="Homeodomain-like_sf"/>
</dbReference>
<dbReference type="Pfam" id="PF00440">
    <property type="entry name" value="TetR_N"/>
    <property type="match status" value="1"/>
</dbReference>
<feature type="domain" description="HTH tetR-type" evidence="5">
    <location>
        <begin position="15"/>
        <end position="73"/>
    </location>
</feature>
<evidence type="ECO:0000256" key="1">
    <source>
        <dbReference type="ARBA" id="ARBA00023015"/>
    </source>
</evidence>
<evidence type="ECO:0000256" key="2">
    <source>
        <dbReference type="ARBA" id="ARBA00023125"/>
    </source>
</evidence>
<name>A0ABY5VS05_9ACTN</name>
<dbReference type="Proteomes" id="UP001059617">
    <property type="component" value="Chromosome"/>
</dbReference>